<dbReference type="Pfam" id="PF13360">
    <property type="entry name" value="PQQ_2"/>
    <property type="match status" value="2"/>
</dbReference>
<feature type="non-terminal residue" evidence="2">
    <location>
        <position position="1"/>
    </location>
</feature>
<organism evidence="2">
    <name type="scientific">marine sediment metagenome</name>
    <dbReference type="NCBI Taxonomy" id="412755"/>
    <lineage>
        <taxon>unclassified sequences</taxon>
        <taxon>metagenomes</taxon>
        <taxon>ecological metagenomes</taxon>
    </lineage>
</organism>
<dbReference type="AlphaFoldDB" id="A0A0F9MX61"/>
<sequence>SALAPNEKKGANWPSFRGQYARGIGGNFSTPVSWNIDNSKNIKWMTPIPGLGHSSPIIWGNRIFVTTAISGKEDPELKVGLYGSIKPVDDETAHQWKVYCLDKNSGKILWEKLAHKGIPKVKRHPKSTHANSTPATDGKYVVAFFGSEGLYCYDMKGKLIWKTDFGILDSGFFVDPSAQWGFASSPVIHDGVVVVQCDVLSFAFLAALDIKTGKEIWRSPREDVPTWSTPTIHVGSQRTQIIVNGFKHVGGYDFKTGKELWKIKEGGDIPVPTPVVAHDMVFINSAHGKLSPIYAIKLSAKGDISLQAGNTSNEYIAWSVRRGGAYLQTPLVYGEYLYNLRGNGSLTCYRAKTGELVYQEKLGDMASFSASGIAADGKLYFSGENGDIFVVKAGPDFEVLSTNSMQDICMATPAVSEGVLFFRTHHFLAAVSDQ</sequence>
<dbReference type="InterPro" id="IPR015943">
    <property type="entry name" value="WD40/YVTN_repeat-like_dom_sf"/>
</dbReference>
<dbReference type="SMART" id="SM00564">
    <property type="entry name" value="PQQ"/>
    <property type="match status" value="4"/>
</dbReference>
<name>A0A0F9MX61_9ZZZZ</name>
<dbReference type="PANTHER" id="PTHR34512:SF30">
    <property type="entry name" value="OUTER MEMBRANE PROTEIN ASSEMBLY FACTOR BAMB"/>
    <property type="match status" value="1"/>
</dbReference>
<dbReference type="InterPro" id="IPR002372">
    <property type="entry name" value="PQQ_rpt_dom"/>
</dbReference>
<gene>
    <name evidence="2" type="ORF">LCGC14_1101570</name>
</gene>
<dbReference type="Gene3D" id="2.40.10.480">
    <property type="match status" value="1"/>
</dbReference>
<dbReference type="SUPFAM" id="SSF50998">
    <property type="entry name" value="Quinoprotein alcohol dehydrogenase-like"/>
    <property type="match status" value="1"/>
</dbReference>
<reference evidence="2" key="1">
    <citation type="journal article" date="2015" name="Nature">
        <title>Complex archaea that bridge the gap between prokaryotes and eukaryotes.</title>
        <authorList>
            <person name="Spang A."/>
            <person name="Saw J.H."/>
            <person name="Jorgensen S.L."/>
            <person name="Zaremba-Niedzwiedzka K."/>
            <person name="Martijn J."/>
            <person name="Lind A.E."/>
            <person name="van Eijk R."/>
            <person name="Schleper C."/>
            <person name="Guy L."/>
            <person name="Ettema T.J."/>
        </authorList>
    </citation>
    <scope>NUCLEOTIDE SEQUENCE</scope>
</reference>
<dbReference type="Gene3D" id="2.130.10.10">
    <property type="entry name" value="YVTN repeat-like/Quinoprotein amine dehydrogenase"/>
    <property type="match status" value="1"/>
</dbReference>
<comment type="caution">
    <text evidence="2">The sequence shown here is derived from an EMBL/GenBank/DDBJ whole genome shotgun (WGS) entry which is preliminary data.</text>
</comment>
<accession>A0A0F9MX61</accession>
<proteinExistence type="predicted"/>
<evidence type="ECO:0000313" key="2">
    <source>
        <dbReference type="EMBL" id="KKN04042.1"/>
    </source>
</evidence>
<protein>
    <recommendedName>
        <fullName evidence="1">Pyrrolo-quinoline quinone repeat domain-containing protein</fullName>
    </recommendedName>
</protein>
<evidence type="ECO:0000259" key="1">
    <source>
        <dbReference type="Pfam" id="PF13360"/>
    </source>
</evidence>
<feature type="domain" description="Pyrrolo-quinoline quinone repeat" evidence="1">
    <location>
        <begin position="98"/>
        <end position="196"/>
    </location>
</feature>
<dbReference type="PANTHER" id="PTHR34512">
    <property type="entry name" value="CELL SURFACE PROTEIN"/>
    <property type="match status" value="1"/>
</dbReference>
<dbReference type="InterPro" id="IPR011047">
    <property type="entry name" value="Quinoprotein_ADH-like_sf"/>
</dbReference>
<dbReference type="EMBL" id="LAZR01004967">
    <property type="protein sequence ID" value="KKN04042.1"/>
    <property type="molecule type" value="Genomic_DNA"/>
</dbReference>
<dbReference type="InterPro" id="IPR018391">
    <property type="entry name" value="PQQ_b-propeller_rpt"/>
</dbReference>
<feature type="domain" description="Pyrrolo-quinoline quinone repeat" evidence="1">
    <location>
        <begin position="205"/>
        <end position="392"/>
    </location>
</feature>